<dbReference type="RefSeq" id="NP_506553.1">
    <property type="nucleotide sequence ID" value="NM_074152.4"/>
</dbReference>
<dbReference type="SUPFAM" id="SSF63737">
    <property type="entry name" value="Leukotriene A4 hydrolase N-terminal domain"/>
    <property type="match status" value="1"/>
</dbReference>
<proteinExistence type="evidence at protein level"/>
<name>Q20521_CAEEL</name>
<dbReference type="Gene3D" id="2.60.40.1730">
    <property type="entry name" value="tricorn interacting facor f3 domain"/>
    <property type="match status" value="1"/>
</dbReference>
<reference evidence="2 3" key="1">
    <citation type="journal article" date="1998" name="Science">
        <title>Genome sequence of the nematode C. elegans: a platform for investigating biology.</title>
        <authorList>
            <consortium name="The C. elegans sequencing consortium"/>
            <person name="Sulson J.E."/>
            <person name="Waterston R."/>
        </authorList>
    </citation>
    <scope>NUCLEOTIDE SEQUENCE [LARGE SCALE GENOMIC DNA]</scope>
    <source>
        <strain evidence="2 3">Bristol N2</strain>
    </source>
</reference>
<organism evidence="2 3">
    <name type="scientific">Caenorhabditis elegans</name>
    <dbReference type="NCBI Taxonomy" id="6239"/>
    <lineage>
        <taxon>Eukaryota</taxon>
        <taxon>Metazoa</taxon>
        <taxon>Ecdysozoa</taxon>
        <taxon>Nematoda</taxon>
        <taxon>Chromadorea</taxon>
        <taxon>Rhabditida</taxon>
        <taxon>Rhabditina</taxon>
        <taxon>Rhabditomorpha</taxon>
        <taxon>Rhabditoidea</taxon>
        <taxon>Rhabditidae</taxon>
        <taxon>Peloderinae</taxon>
        <taxon>Caenorhabditis</taxon>
    </lineage>
</organism>
<dbReference type="GeneID" id="185900"/>
<dbReference type="InterPro" id="IPR042097">
    <property type="entry name" value="Aminopeptidase_N-like_N_sf"/>
</dbReference>
<dbReference type="Proteomes" id="UP000001940">
    <property type="component" value="Chromosome V"/>
</dbReference>
<dbReference type="PeptideAtlas" id="Q20521"/>
<dbReference type="EMBL" id="BX284605">
    <property type="protein sequence ID" value="CAB01196.1"/>
    <property type="molecule type" value="Genomic_DNA"/>
</dbReference>
<dbReference type="Bgee" id="WBGene00009809">
    <property type="expression patterns" value="Expressed in larva and 2 other cell types or tissues"/>
</dbReference>
<protein>
    <submittedName>
        <fullName evidence="2">Aminopeptidase N-like N-terminal domain-containing protein</fullName>
    </submittedName>
</protein>
<sequence>MSELLTTYRPTRYMLQLDPNMANKTYCGKVRVDYEFTAETSEIKIQASRDFQWTSIRLINFYAVYLECPIYASVLCDDYNHDLESEILTLSLDTPLTPDNTQNGFYIELEFTGPIIIAGQTTGLFAVDENSITANMKDGNAHKVAPCYEGVAIKTWLTVIGGEGSQVETNLNSDGQEDFEGRVKKNFITDEEITIENLCINVSNFS</sequence>
<dbReference type="AlphaFoldDB" id="Q20521"/>
<dbReference type="Pfam" id="PF17900">
    <property type="entry name" value="Peptidase_M1_N"/>
    <property type="match status" value="1"/>
</dbReference>
<evidence type="ECO:0000313" key="2">
    <source>
        <dbReference type="EMBL" id="CAB01196.1"/>
    </source>
</evidence>
<dbReference type="UCSC" id="F47B8.8">
    <property type="organism name" value="c. elegans"/>
</dbReference>
<dbReference type="PaxDb" id="6239-F47B8.8"/>
<dbReference type="AGR" id="WB:WBGene00009809"/>
<dbReference type="WormBase" id="F47B8.8">
    <property type="protein sequence ID" value="CE10646"/>
    <property type="gene ID" value="WBGene00009809"/>
</dbReference>
<dbReference type="KEGG" id="cel:CELE_F47B8.8"/>
<keyword evidence="5" id="KW-1267">Proteomics identification</keyword>
<dbReference type="InParanoid" id="Q20521"/>
<dbReference type="STRING" id="6239.F47B8.8.1"/>
<dbReference type="PIR" id="T22345">
    <property type="entry name" value="T22345"/>
</dbReference>
<dbReference type="eggNOG" id="ENOG502TFXZ">
    <property type="taxonomic scope" value="Eukaryota"/>
</dbReference>
<dbReference type="InterPro" id="IPR045357">
    <property type="entry name" value="Aminopeptidase_N-like_N"/>
</dbReference>
<dbReference type="SMR" id="Q20521"/>
<keyword evidence="3" id="KW-1185">Reference proteome</keyword>
<feature type="domain" description="Aminopeptidase N-like N-terminal" evidence="1">
    <location>
        <begin position="10"/>
        <end position="148"/>
    </location>
</feature>
<evidence type="ECO:0000313" key="3">
    <source>
        <dbReference type="Proteomes" id="UP000001940"/>
    </source>
</evidence>
<evidence type="ECO:0000259" key="1">
    <source>
        <dbReference type="Pfam" id="PF17900"/>
    </source>
</evidence>
<evidence type="ECO:0000313" key="4">
    <source>
        <dbReference type="WormBase" id="F47B8.8"/>
    </source>
</evidence>
<accession>Q20521</accession>
<dbReference type="HOGENOM" id="CLU_1338616_0_0_1"/>
<dbReference type="CTD" id="185900"/>
<evidence type="ECO:0007829" key="5">
    <source>
        <dbReference type="PeptideAtlas" id="Q20521"/>
    </source>
</evidence>
<gene>
    <name evidence="2" type="ORF">CELE_F47B8.8</name>
    <name evidence="2 4" type="ORF">F47B8.8</name>
</gene>